<evidence type="ECO:0000313" key="1">
    <source>
        <dbReference type="EMBL" id="SET89465.1"/>
    </source>
</evidence>
<sequence length="111" mass="12121">MELKISATRIYLSGPMSGIADFNYPAFNAEAARLRALGYTVENPAESPPVPGHVWELYMRDAIRQMLTCDTVAYLPGWQISRGANVEIELAGHLKMAVIQSSGIVSPQEGL</sequence>
<dbReference type="InterPro" id="IPR025518">
    <property type="entry name" value="DUF4406"/>
</dbReference>
<name>A0A1I0HZA7_9PSED</name>
<dbReference type="Pfam" id="PF14359">
    <property type="entry name" value="DUF4406"/>
    <property type="match status" value="1"/>
</dbReference>
<dbReference type="AlphaFoldDB" id="A0A1I0HZA7"/>
<accession>A0A1I0HZA7</accession>
<dbReference type="Proteomes" id="UP000182332">
    <property type="component" value="Unassembled WGS sequence"/>
</dbReference>
<protein>
    <recommendedName>
        <fullName evidence="3">DUF4406 domain-containing protein</fullName>
    </recommendedName>
</protein>
<dbReference type="Gene3D" id="3.40.50.10400">
    <property type="entry name" value="Hypothetical protein PA1492"/>
    <property type="match status" value="1"/>
</dbReference>
<dbReference type="OrthoDB" id="2376767at2"/>
<dbReference type="RefSeq" id="WP_074892059.1">
    <property type="nucleotide sequence ID" value="NZ_FOHW01000031.1"/>
</dbReference>
<reference evidence="1 2" key="1">
    <citation type="submission" date="2016-10" db="EMBL/GenBank/DDBJ databases">
        <authorList>
            <person name="de Groot N.N."/>
        </authorList>
    </citation>
    <scope>NUCLEOTIDE SEQUENCE [LARGE SCALE GENOMIC DNA]</scope>
    <source>
        <strain evidence="1 2">DSM 11363</strain>
    </source>
</reference>
<gene>
    <name evidence="1" type="ORF">SAMN05216197_13115</name>
</gene>
<organism evidence="1 2">
    <name type="scientific">Pseudomonas graminis</name>
    <dbReference type="NCBI Taxonomy" id="158627"/>
    <lineage>
        <taxon>Bacteria</taxon>
        <taxon>Pseudomonadati</taxon>
        <taxon>Pseudomonadota</taxon>
        <taxon>Gammaproteobacteria</taxon>
        <taxon>Pseudomonadales</taxon>
        <taxon>Pseudomonadaceae</taxon>
        <taxon>Pseudomonas</taxon>
    </lineage>
</organism>
<dbReference type="EMBL" id="FOHW01000031">
    <property type="protein sequence ID" value="SET89465.1"/>
    <property type="molecule type" value="Genomic_DNA"/>
</dbReference>
<evidence type="ECO:0000313" key="2">
    <source>
        <dbReference type="Proteomes" id="UP000182332"/>
    </source>
</evidence>
<proteinExistence type="predicted"/>
<evidence type="ECO:0008006" key="3">
    <source>
        <dbReference type="Google" id="ProtNLM"/>
    </source>
</evidence>
<dbReference type="SUPFAM" id="SSF52309">
    <property type="entry name" value="N-(deoxy)ribosyltransferase-like"/>
    <property type="match status" value="1"/>
</dbReference>